<evidence type="ECO:0000313" key="2">
    <source>
        <dbReference type="Proteomes" id="UP000789920"/>
    </source>
</evidence>
<protein>
    <submittedName>
        <fullName evidence="1">14775_t:CDS:1</fullName>
    </submittedName>
</protein>
<keyword evidence="2" id="KW-1185">Reference proteome</keyword>
<feature type="non-terminal residue" evidence="1">
    <location>
        <position position="79"/>
    </location>
</feature>
<reference evidence="1" key="1">
    <citation type="submission" date="2021-06" db="EMBL/GenBank/DDBJ databases">
        <authorList>
            <person name="Kallberg Y."/>
            <person name="Tangrot J."/>
            <person name="Rosling A."/>
        </authorList>
    </citation>
    <scope>NUCLEOTIDE SEQUENCE</scope>
    <source>
        <strain evidence="1">MA461A</strain>
    </source>
</reference>
<evidence type="ECO:0000313" key="1">
    <source>
        <dbReference type="EMBL" id="CAG8837284.1"/>
    </source>
</evidence>
<dbReference type="Proteomes" id="UP000789920">
    <property type="component" value="Unassembled WGS sequence"/>
</dbReference>
<organism evidence="1 2">
    <name type="scientific">Racocetra persica</name>
    <dbReference type="NCBI Taxonomy" id="160502"/>
    <lineage>
        <taxon>Eukaryota</taxon>
        <taxon>Fungi</taxon>
        <taxon>Fungi incertae sedis</taxon>
        <taxon>Mucoromycota</taxon>
        <taxon>Glomeromycotina</taxon>
        <taxon>Glomeromycetes</taxon>
        <taxon>Diversisporales</taxon>
        <taxon>Gigasporaceae</taxon>
        <taxon>Racocetra</taxon>
    </lineage>
</organism>
<comment type="caution">
    <text evidence="1">The sequence shown here is derived from an EMBL/GenBank/DDBJ whole genome shotgun (WGS) entry which is preliminary data.</text>
</comment>
<proteinExistence type="predicted"/>
<gene>
    <name evidence="1" type="ORF">RPERSI_LOCUS30248</name>
</gene>
<sequence>LVILGIQAFFAWKNSKTNQERLEIEHDKGKILDITKMDPPLGIKGLTTVGPGNLVYPEVIKKHFTAILEDIDDLINAGQ</sequence>
<dbReference type="EMBL" id="CAJVQC010117212">
    <property type="protein sequence ID" value="CAG8837284.1"/>
    <property type="molecule type" value="Genomic_DNA"/>
</dbReference>
<accession>A0ACA9SHZ9</accession>
<name>A0ACA9SHZ9_9GLOM</name>
<feature type="non-terminal residue" evidence="1">
    <location>
        <position position="1"/>
    </location>
</feature>